<feature type="transmembrane region" description="Helical" evidence="3">
    <location>
        <begin position="324"/>
        <end position="341"/>
    </location>
</feature>
<dbReference type="AlphaFoldDB" id="A0A2B4SRS1"/>
<dbReference type="Pfam" id="PF02932">
    <property type="entry name" value="Neur_chan_memb"/>
    <property type="match status" value="1"/>
</dbReference>
<keyword evidence="3" id="KW-1133">Transmembrane helix</keyword>
<evidence type="ECO:0000313" key="6">
    <source>
        <dbReference type="EMBL" id="PFX31232.1"/>
    </source>
</evidence>
<dbReference type="PRINTS" id="PR00253">
    <property type="entry name" value="GABAARECEPTR"/>
</dbReference>
<dbReference type="InterPro" id="IPR006029">
    <property type="entry name" value="Neurotrans-gated_channel_TM"/>
</dbReference>
<feature type="region of interest" description="Disordered" evidence="2">
    <location>
        <begin position="122"/>
        <end position="143"/>
    </location>
</feature>
<keyword evidence="7" id="KW-1185">Reference proteome</keyword>
<organism evidence="6 7">
    <name type="scientific">Stylophora pistillata</name>
    <name type="common">Smooth cauliflower coral</name>
    <dbReference type="NCBI Taxonomy" id="50429"/>
    <lineage>
        <taxon>Eukaryota</taxon>
        <taxon>Metazoa</taxon>
        <taxon>Cnidaria</taxon>
        <taxon>Anthozoa</taxon>
        <taxon>Hexacorallia</taxon>
        <taxon>Scleractinia</taxon>
        <taxon>Astrocoeniina</taxon>
        <taxon>Pocilloporidae</taxon>
        <taxon>Stylophora</taxon>
    </lineage>
</organism>
<feature type="transmembrane region" description="Helical" evidence="3">
    <location>
        <begin position="407"/>
        <end position="424"/>
    </location>
</feature>
<feature type="signal peptide" evidence="4">
    <location>
        <begin position="1"/>
        <end position="19"/>
    </location>
</feature>
<evidence type="ECO:0000256" key="4">
    <source>
        <dbReference type="SAM" id="SignalP"/>
    </source>
</evidence>
<protein>
    <submittedName>
        <fullName evidence="6">Gamma-aminobutyric acid receptor subunit beta-2</fullName>
    </submittedName>
</protein>
<reference evidence="7" key="1">
    <citation type="journal article" date="2017" name="bioRxiv">
        <title>Comparative analysis of the genomes of Stylophora pistillata and Acropora digitifera provides evidence for extensive differences between species of corals.</title>
        <authorList>
            <person name="Voolstra C.R."/>
            <person name="Li Y."/>
            <person name="Liew Y.J."/>
            <person name="Baumgarten S."/>
            <person name="Zoccola D."/>
            <person name="Flot J.-F."/>
            <person name="Tambutte S."/>
            <person name="Allemand D."/>
            <person name="Aranda M."/>
        </authorList>
    </citation>
    <scope>NUCLEOTIDE SEQUENCE [LARGE SCALE GENOMIC DNA]</scope>
</reference>
<dbReference type="InterPro" id="IPR038050">
    <property type="entry name" value="Neuro_actylchol_rec"/>
</dbReference>
<evidence type="ECO:0000313" key="7">
    <source>
        <dbReference type="Proteomes" id="UP000225706"/>
    </source>
</evidence>
<evidence type="ECO:0000259" key="5">
    <source>
        <dbReference type="PROSITE" id="PS00028"/>
    </source>
</evidence>
<dbReference type="OrthoDB" id="5975154at2759"/>
<feature type="region of interest" description="Disordered" evidence="2">
    <location>
        <begin position="492"/>
        <end position="512"/>
    </location>
</feature>
<sequence length="775" mass="88719">MAWFILIVYQAFLLAAASANSTLQVLKKHLTNSRYDRGTHPNDGANYTLILVDLYVESFGKIEEVNMDPKVLSEYVKLIRNLDLKIHSSSTKICGKNFPQGERTRRTQLPSIFPWSKAKSKRRELVKHDVPSKRKRRKPSPTKSVCVELHNVEESTETLRKEIKQQRNPKDMIVPEDIIETDGIEDKTDQVHRSEKEENNVETLKDLKAKLESLEKDLEECKQQLCSANKELDQLKYKVENEPKFELDDYKDNDESISLYTGFPSYATVILCFDTLKAKAENLSYGDGFSTRDVDYRWKRDFITVEQTTMAQFSIVSAKPSRRVGVYISGNYTIVGAFFLLQRRLGYYMIQLYLPCIFLVMLSWIVFWMSPDNGGDRLTVGITCILTIVFLLGYINGMLPKVSYVKGVDWFLMTSFLFIFLSLVECVLVERLANENQKEEIKEEGINNEGLNTSRLSLSKLNPRYRRNSKSLNISSDSVKSPAKGRVHILPVTATAPRNETTPNDETPELSQKNGSFLQCLEGSPRSPRTKCGMKKRTLPEKIDFACRILFPLSYALYNLGYCRAIYFSEPQYGRDVCDRILCPMKSTIRGYCNEGHHVVSAKDMRAALSERPVREARLHKATKNSDGERANGLFACSDPGCNMVFKKFSELESHLDVGGHCQIFRNSVTVYDKLRRDWAEKFLRVNEEEIDSAPVKSSDEPQHQQEAGSPSSDILLGWVLHKLRSQEAVRFTSEVKKYLTTKFDLGERTGTKPAPRKSSCRQENGKKPRWFPRV</sequence>
<dbReference type="InterPro" id="IPR013087">
    <property type="entry name" value="Znf_C2H2_type"/>
</dbReference>
<proteinExistence type="predicted"/>
<keyword evidence="4" id="KW-0732">Signal</keyword>
<evidence type="ECO:0000256" key="1">
    <source>
        <dbReference type="SAM" id="Coils"/>
    </source>
</evidence>
<keyword evidence="6" id="KW-0675">Receptor</keyword>
<accession>A0A2B4SRS1</accession>
<dbReference type="PROSITE" id="PS00028">
    <property type="entry name" value="ZINC_FINGER_C2H2_1"/>
    <property type="match status" value="1"/>
</dbReference>
<dbReference type="PANTHER" id="PTHR18945">
    <property type="entry name" value="NEUROTRANSMITTER GATED ION CHANNEL"/>
    <property type="match status" value="1"/>
</dbReference>
<dbReference type="InterPro" id="IPR006028">
    <property type="entry name" value="GABAA/Glycine_rcpt"/>
</dbReference>
<evidence type="ECO:0000256" key="2">
    <source>
        <dbReference type="SAM" id="MobiDB-lite"/>
    </source>
</evidence>
<gene>
    <name evidence="6" type="primary">GABRB2</name>
    <name evidence="6" type="ORF">AWC38_SpisGene4020</name>
</gene>
<keyword evidence="1" id="KW-0175">Coiled coil</keyword>
<feature type="chain" id="PRO_5012337840" evidence="4">
    <location>
        <begin position="20"/>
        <end position="775"/>
    </location>
</feature>
<dbReference type="InterPro" id="IPR036719">
    <property type="entry name" value="Neuro-gated_channel_TM_sf"/>
</dbReference>
<feature type="domain" description="C2H2-type" evidence="5">
    <location>
        <begin position="637"/>
        <end position="661"/>
    </location>
</feature>
<name>A0A2B4SRS1_STYPI</name>
<dbReference type="Gene3D" id="1.20.58.390">
    <property type="entry name" value="Neurotransmitter-gated ion-channel transmembrane domain"/>
    <property type="match status" value="1"/>
</dbReference>
<dbReference type="CDD" id="cd19049">
    <property type="entry name" value="LGIC_TM_anion"/>
    <property type="match status" value="1"/>
</dbReference>
<feature type="region of interest" description="Disordered" evidence="2">
    <location>
        <begin position="747"/>
        <end position="775"/>
    </location>
</feature>
<feature type="coiled-coil region" evidence="1">
    <location>
        <begin position="194"/>
        <end position="231"/>
    </location>
</feature>
<dbReference type="GO" id="GO:0004888">
    <property type="term" value="F:transmembrane signaling receptor activity"/>
    <property type="evidence" value="ECO:0007669"/>
    <property type="project" value="InterPro"/>
</dbReference>
<dbReference type="GO" id="GO:0016020">
    <property type="term" value="C:membrane"/>
    <property type="evidence" value="ECO:0007669"/>
    <property type="project" value="InterPro"/>
</dbReference>
<comment type="caution">
    <text evidence="6">The sequence shown here is derived from an EMBL/GenBank/DDBJ whole genome shotgun (WGS) entry which is preliminary data.</text>
</comment>
<keyword evidence="3" id="KW-0472">Membrane</keyword>
<dbReference type="STRING" id="50429.A0A2B4SRS1"/>
<evidence type="ECO:0000256" key="3">
    <source>
        <dbReference type="SAM" id="Phobius"/>
    </source>
</evidence>
<dbReference type="GO" id="GO:0005216">
    <property type="term" value="F:monoatomic ion channel activity"/>
    <property type="evidence" value="ECO:0007669"/>
    <property type="project" value="InterPro"/>
</dbReference>
<dbReference type="SUPFAM" id="SSF90112">
    <property type="entry name" value="Neurotransmitter-gated ion-channel transmembrane pore"/>
    <property type="match status" value="1"/>
</dbReference>
<dbReference type="Proteomes" id="UP000225706">
    <property type="component" value="Unassembled WGS sequence"/>
</dbReference>
<keyword evidence="3" id="KW-0812">Transmembrane</keyword>
<dbReference type="EMBL" id="LSMT01000039">
    <property type="protein sequence ID" value="PFX31232.1"/>
    <property type="molecule type" value="Genomic_DNA"/>
</dbReference>
<dbReference type="InterPro" id="IPR006201">
    <property type="entry name" value="Neur_channel"/>
</dbReference>
<feature type="region of interest" description="Disordered" evidence="2">
    <location>
        <begin position="691"/>
        <end position="711"/>
    </location>
</feature>
<feature type="compositionally biased region" description="Polar residues" evidence="2">
    <location>
        <begin position="496"/>
        <end position="512"/>
    </location>
</feature>
<feature type="transmembrane region" description="Helical" evidence="3">
    <location>
        <begin position="377"/>
        <end position="395"/>
    </location>
</feature>
<feature type="transmembrane region" description="Helical" evidence="3">
    <location>
        <begin position="353"/>
        <end position="371"/>
    </location>
</feature>